<dbReference type="Gene3D" id="1.10.10.60">
    <property type="entry name" value="Homeodomain-like"/>
    <property type="match status" value="1"/>
</dbReference>
<dbReference type="GO" id="GO:0003700">
    <property type="term" value="F:DNA-binding transcription factor activity"/>
    <property type="evidence" value="ECO:0007669"/>
    <property type="project" value="InterPro"/>
</dbReference>
<dbReference type="EMBL" id="LT629751">
    <property type="protein sequence ID" value="SDS69452.1"/>
    <property type="molecule type" value="Genomic_DNA"/>
</dbReference>
<name>A0A1H1UAC4_9PSED</name>
<evidence type="ECO:0000256" key="3">
    <source>
        <dbReference type="ARBA" id="ARBA00023163"/>
    </source>
</evidence>
<evidence type="ECO:0000313" key="6">
    <source>
        <dbReference type="Proteomes" id="UP000243359"/>
    </source>
</evidence>
<keyword evidence="6" id="KW-1185">Reference proteome</keyword>
<dbReference type="OrthoDB" id="5740883at2"/>
<keyword evidence="2 5" id="KW-0238">DNA-binding</keyword>
<dbReference type="Pfam" id="PF12625">
    <property type="entry name" value="Arabinose_bd"/>
    <property type="match status" value="1"/>
</dbReference>
<dbReference type="InterPro" id="IPR009057">
    <property type="entry name" value="Homeodomain-like_sf"/>
</dbReference>
<dbReference type="SUPFAM" id="SSF46689">
    <property type="entry name" value="Homeodomain-like"/>
    <property type="match status" value="1"/>
</dbReference>
<keyword evidence="3" id="KW-0804">Transcription</keyword>
<proteinExistence type="predicted"/>
<dbReference type="InterPro" id="IPR018060">
    <property type="entry name" value="HTH_AraC"/>
</dbReference>
<dbReference type="InterPro" id="IPR032687">
    <property type="entry name" value="AraC-type_N"/>
</dbReference>
<dbReference type="AlphaFoldDB" id="A0A1H1UAC4"/>
<evidence type="ECO:0000256" key="1">
    <source>
        <dbReference type="ARBA" id="ARBA00023015"/>
    </source>
</evidence>
<gene>
    <name evidence="5" type="ORF">SAMN05216221_2398</name>
</gene>
<evidence type="ECO:0000313" key="5">
    <source>
        <dbReference type="EMBL" id="SDS69452.1"/>
    </source>
</evidence>
<protein>
    <submittedName>
        <fullName evidence="5">AraC-type DNA-binding protein</fullName>
    </submittedName>
</protein>
<dbReference type="InterPro" id="IPR020449">
    <property type="entry name" value="Tscrpt_reg_AraC-type_HTH"/>
</dbReference>
<organism evidence="5 6">
    <name type="scientific">Pseudomonas oryzae</name>
    <dbReference type="NCBI Taxonomy" id="1392877"/>
    <lineage>
        <taxon>Bacteria</taxon>
        <taxon>Pseudomonadati</taxon>
        <taxon>Pseudomonadota</taxon>
        <taxon>Gammaproteobacteria</taxon>
        <taxon>Pseudomonadales</taxon>
        <taxon>Pseudomonadaceae</taxon>
        <taxon>Pseudomonas</taxon>
    </lineage>
</organism>
<keyword evidence="1" id="KW-0805">Transcription regulation</keyword>
<dbReference type="PANTHER" id="PTHR47894:SF4">
    <property type="entry name" value="HTH-TYPE TRANSCRIPTIONAL REGULATOR GADX"/>
    <property type="match status" value="1"/>
</dbReference>
<dbReference type="STRING" id="1392877.SAMN05216221_2398"/>
<dbReference type="SMART" id="SM00342">
    <property type="entry name" value="HTH_ARAC"/>
    <property type="match status" value="1"/>
</dbReference>
<dbReference type="Proteomes" id="UP000243359">
    <property type="component" value="Chromosome I"/>
</dbReference>
<dbReference type="Pfam" id="PF12833">
    <property type="entry name" value="HTH_18"/>
    <property type="match status" value="1"/>
</dbReference>
<dbReference type="PRINTS" id="PR00032">
    <property type="entry name" value="HTHARAC"/>
</dbReference>
<dbReference type="PROSITE" id="PS01124">
    <property type="entry name" value="HTH_ARAC_FAMILY_2"/>
    <property type="match status" value="1"/>
</dbReference>
<dbReference type="GO" id="GO:0005829">
    <property type="term" value="C:cytosol"/>
    <property type="evidence" value="ECO:0007669"/>
    <property type="project" value="TreeGrafter"/>
</dbReference>
<sequence length="361" mass="39981">MPPLLASPASLAGVPELSSGPRHSGVLAAAASGLCAFIDKHGGDADRILGISGIDPEQLQHPTLSLALPNYCQVLEEAARQSGCDNFGLYYGQQFKPQELGLLGYIGLCSATLEQALINFARAFPLHQRNSLIRLVDAGDCYRFDYQVRHGAILVRRQDAELTLGMALNLIRHVLGSQWAPRAVHFEHPRPEHWHEHCKVFDAPVYFEQPCNSLVIPKRDLGRAMPESNPTLLLVMQDSLRQLSLAGGREAPNIVDDTRAQVRQQLLAGEPSLEVVAEQMGLASWSLQRRLREQGLTFSQLVDKLRCELATHYLRQQQLPISELAPLLGYSETSAFSRAFRRWFGVSPRQWRQGGGTGTAH</sequence>
<reference evidence="6" key="1">
    <citation type="submission" date="2016-10" db="EMBL/GenBank/DDBJ databases">
        <authorList>
            <person name="Varghese N."/>
            <person name="Submissions S."/>
        </authorList>
    </citation>
    <scope>NUCLEOTIDE SEQUENCE [LARGE SCALE GENOMIC DNA]</scope>
    <source>
        <strain evidence="6">KCTC 32247</strain>
    </source>
</reference>
<dbReference type="PANTHER" id="PTHR47894">
    <property type="entry name" value="HTH-TYPE TRANSCRIPTIONAL REGULATOR GADX"/>
    <property type="match status" value="1"/>
</dbReference>
<dbReference type="GO" id="GO:0000976">
    <property type="term" value="F:transcription cis-regulatory region binding"/>
    <property type="evidence" value="ECO:0007669"/>
    <property type="project" value="TreeGrafter"/>
</dbReference>
<evidence type="ECO:0000256" key="2">
    <source>
        <dbReference type="ARBA" id="ARBA00023125"/>
    </source>
</evidence>
<evidence type="ECO:0000259" key="4">
    <source>
        <dbReference type="PROSITE" id="PS01124"/>
    </source>
</evidence>
<feature type="domain" description="HTH araC/xylS-type" evidence="4">
    <location>
        <begin position="256"/>
        <end position="354"/>
    </location>
</feature>
<dbReference type="RefSeq" id="WP_090349154.1">
    <property type="nucleotide sequence ID" value="NZ_LT629751.1"/>
</dbReference>
<accession>A0A1H1UAC4</accession>